<protein>
    <recommendedName>
        <fullName evidence="3">DUF1552 domain-containing protein</fullName>
    </recommendedName>
</protein>
<dbReference type="RefSeq" id="WP_144972484.1">
    <property type="nucleotide sequence ID" value="NZ_CP036289.1"/>
</dbReference>
<dbReference type="EMBL" id="CP036289">
    <property type="protein sequence ID" value="QDU75256.1"/>
    <property type="molecule type" value="Genomic_DNA"/>
</dbReference>
<dbReference type="InterPro" id="IPR011447">
    <property type="entry name" value="DUF1552"/>
</dbReference>
<dbReference type="InterPro" id="IPR006311">
    <property type="entry name" value="TAT_signal"/>
</dbReference>
<dbReference type="AlphaFoldDB" id="A0A518C7P6"/>
<keyword evidence="2" id="KW-1185">Reference proteome</keyword>
<evidence type="ECO:0000313" key="1">
    <source>
        <dbReference type="EMBL" id="QDU75256.1"/>
    </source>
</evidence>
<name>A0A518C7P6_9BACT</name>
<organism evidence="1 2">
    <name type="scientific">Bremerella volcania</name>
    <dbReference type="NCBI Taxonomy" id="2527984"/>
    <lineage>
        <taxon>Bacteria</taxon>
        <taxon>Pseudomonadati</taxon>
        <taxon>Planctomycetota</taxon>
        <taxon>Planctomycetia</taxon>
        <taxon>Pirellulales</taxon>
        <taxon>Pirellulaceae</taxon>
        <taxon>Bremerella</taxon>
    </lineage>
</organism>
<dbReference type="PROSITE" id="PS51318">
    <property type="entry name" value="TAT"/>
    <property type="match status" value="1"/>
</dbReference>
<evidence type="ECO:0000313" key="2">
    <source>
        <dbReference type="Proteomes" id="UP000318626"/>
    </source>
</evidence>
<dbReference type="Proteomes" id="UP000318626">
    <property type="component" value="Chromosome"/>
</dbReference>
<proteinExistence type="predicted"/>
<reference evidence="2" key="1">
    <citation type="submission" date="2019-02" db="EMBL/GenBank/DDBJ databases">
        <title>Deep-cultivation of Planctomycetes and their phenomic and genomic characterization uncovers novel biology.</title>
        <authorList>
            <person name="Wiegand S."/>
            <person name="Jogler M."/>
            <person name="Boedeker C."/>
            <person name="Pinto D."/>
            <person name="Vollmers J."/>
            <person name="Rivas-Marin E."/>
            <person name="Kohn T."/>
            <person name="Peeters S.H."/>
            <person name="Heuer A."/>
            <person name="Rast P."/>
            <person name="Oberbeckmann S."/>
            <person name="Bunk B."/>
            <person name="Jeske O."/>
            <person name="Meyerdierks A."/>
            <person name="Storesund J.E."/>
            <person name="Kallscheuer N."/>
            <person name="Luecker S."/>
            <person name="Lage O.M."/>
            <person name="Pohl T."/>
            <person name="Merkel B.J."/>
            <person name="Hornburger P."/>
            <person name="Mueller R.-W."/>
            <person name="Bruemmer F."/>
            <person name="Labrenz M."/>
            <person name="Spormann A.M."/>
            <person name="Op den Camp H."/>
            <person name="Overmann J."/>
            <person name="Amann R."/>
            <person name="Jetten M.S.M."/>
            <person name="Mascher T."/>
            <person name="Medema M.H."/>
            <person name="Devos D.P."/>
            <person name="Kaster A.-K."/>
            <person name="Ovreas L."/>
            <person name="Rohde M."/>
            <person name="Galperin M.Y."/>
            <person name="Jogler C."/>
        </authorList>
    </citation>
    <scope>NUCLEOTIDE SEQUENCE [LARGE SCALE GENOMIC DNA]</scope>
    <source>
        <strain evidence="2">Pan97</strain>
    </source>
</reference>
<gene>
    <name evidence="1" type="ORF">Pan97_22860</name>
</gene>
<evidence type="ECO:0008006" key="3">
    <source>
        <dbReference type="Google" id="ProtNLM"/>
    </source>
</evidence>
<dbReference type="KEGG" id="bvo:Pan97_22860"/>
<sequence length="458" mass="51018">MPQPISRRTLLKGTGAALALPWLESMSHRSFGSETLSEPPKRVAFLFVPNGVRSDQWNPPKTEDGSFELTPMLQPLKDVKEEITLLENLWHKKTVGRNGHWPKVPAWLSGGFVERTSGRDINTGGISVDQVLASKIGDRTPLPSLELGVDAAYTGVDNVGGGFTRIYGSHIAWRDPHTPVPKEIVPRLAFDRLFRTTTAGPVVSGFNPNQKAVADSLARDDASVLDLVMEDAKSLRGKVGEGDRAKLDEYLESVRSVEKRIESSLKPQMRWINEGRFDLPRPGPGIPESHEEHVRLMLDIMVLAFWTDTTRISTFMLGNAQTGRNFSFIDGVRGSFHGLSHHRNEEKEREQYEKIVLWHLAQYAYLIDKMRSLDEGGRSLLDNSLVMYGSSIKDGNTHQEKDLPLLLAGKGGGNFKTNRRITAPKETPLCNMYVSLLRHMGVEAESFGDSTGHLEGWS</sequence>
<dbReference type="OrthoDB" id="9146593at2"/>
<dbReference type="Pfam" id="PF07586">
    <property type="entry name" value="HXXSHH"/>
    <property type="match status" value="1"/>
</dbReference>
<accession>A0A518C7P6</accession>